<evidence type="ECO:0000313" key="4">
    <source>
        <dbReference type="Proteomes" id="UP000651156"/>
    </source>
</evidence>
<reference evidence="3 4" key="1">
    <citation type="submission" date="2020-10" db="EMBL/GenBank/DDBJ databases">
        <authorList>
            <person name="Castelo-Branco R."/>
            <person name="Eusebio N."/>
            <person name="Adriana R."/>
            <person name="Vieira A."/>
            <person name="Brugerolle De Fraissinette N."/>
            <person name="Rezende De Castro R."/>
            <person name="Schneider M.P."/>
            <person name="Vasconcelos V."/>
            <person name="Leao P.N."/>
        </authorList>
    </citation>
    <scope>NUCLEOTIDE SEQUENCE [LARGE SCALE GENOMIC DNA]</scope>
    <source>
        <strain evidence="3 4">LEGE 06123</strain>
    </source>
</reference>
<keyword evidence="1" id="KW-0472">Membrane</keyword>
<accession>A0ABR9UNW1</accession>
<dbReference type="EMBL" id="JADEWN010000004">
    <property type="protein sequence ID" value="MBE9189310.1"/>
    <property type="molecule type" value="Genomic_DNA"/>
</dbReference>
<proteinExistence type="predicted"/>
<dbReference type="RefSeq" id="WP_193930544.1">
    <property type="nucleotide sequence ID" value="NZ_CAWPMZ010000085.1"/>
</dbReference>
<keyword evidence="1" id="KW-0812">Transmembrane</keyword>
<comment type="caution">
    <text evidence="3">The sequence shown here is derived from an EMBL/GenBank/DDBJ whole genome shotgun (WGS) entry which is preliminary data.</text>
</comment>
<feature type="domain" description="H repeat-associated protein N-terminal" evidence="2">
    <location>
        <begin position="3"/>
        <end position="78"/>
    </location>
</feature>
<evidence type="ECO:0000256" key="1">
    <source>
        <dbReference type="SAM" id="Phobius"/>
    </source>
</evidence>
<evidence type="ECO:0000259" key="2">
    <source>
        <dbReference type="Pfam" id="PF13808"/>
    </source>
</evidence>
<name>A0ABR9UNW1_9CHRO</name>
<evidence type="ECO:0000313" key="3">
    <source>
        <dbReference type="EMBL" id="MBE9189310.1"/>
    </source>
</evidence>
<dbReference type="Pfam" id="PF13808">
    <property type="entry name" value="DDE_Tnp_1_assoc"/>
    <property type="match status" value="1"/>
</dbReference>
<sequence length="79" mass="9269">MIESLQSLEDFRAPRGRRYPLWLILLLAMLGTLSGCYGYQALEDFCVRHYQALCQHLGITVKRLPSDSTFRRIFEQLDF</sequence>
<dbReference type="Proteomes" id="UP000651156">
    <property type="component" value="Unassembled WGS sequence"/>
</dbReference>
<keyword evidence="1" id="KW-1133">Transmembrane helix</keyword>
<dbReference type="InterPro" id="IPR032806">
    <property type="entry name" value="YbfD_N"/>
</dbReference>
<feature type="transmembrane region" description="Helical" evidence="1">
    <location>
        <begin position="21"/>
        <end position="42"/>
    </location>
</feature>
<keyword evidence="4" id="KW-1185">Reference proteome</keyword>
<gene>
    <name evidence="3" type="ORF">IQ230_02800</name>
</gene>
<organism evidence="3 4">
    <name type="scientific">Gloeocapsopsis crepidinum LEGE 06123</name>
    <dbReference type="NCBI Taxonomy" id="588587"/>
    <lineage>
        <taxon>Bacteria</taxon>
        <taxon>Bacillati</taxon>
        <taxon>Cyanobacteriota</taxon>
        <taxon>Cyanophyceae</taxon>
        <taxon>Oscillatoriophycideae</taxon>
        <taxon>Chroococcales</taxon>
        <taxon>Chroococcaceae</taxon>
        <taxon>Gloeocapsopsis</taxon>
    </lineage>
</organism>
<protein>
    <submittedName>
        <fullName evidence="3">Transposase family protein</fullName>
    </submittedName>
</protein>